<accession>B7KAF1</accession>
<dbReference type="PRINTS" id="PR00420">
    <property type="entry name" value="RNGMNOXGNASE"/>
</dbReference>
<name>B7KAF1_GLOC7</name>
<dbReference type="InterPro" id="IPR050493">
    <property type="entry name" value="FAD-dep_Monooxygenase_BioMet"/>
</dbReference>
<dbReference type="GO" id="GO:0071949">
    <property type="term" value="F:FAD binding"/>
    <property type="evidence" value="ECO:0007669"/>
    <property type="project" value="InterPro"/>
</dbReference>
<dbReference type="Pfam" id="PF01494">
    <property type="entry name" value="FAD_binding_3"/>
    <property type="match status" value="2"/>
</dbReference>
<proteinExistence type="predicted"/>
<dbReference type="EMBL" id="CP001291">
    <property type="protein sequence ID" value="ACK72925.1"/>
    <property type="molecule type" value="Genomic_DNA"/>
</dbReference>
<evidence type="ECO:0000313" key="4">
    <source>
        <dbReference type="EMBL" id="ACK72925.1"/>
    </source>
</evidence>
<dbReference type="Proteomes" id="UP000002384">
    <property type="component" value="Chromosome"/>
</dbReference>
<protein>
    <submittedName>
        <fullName evidence="4">Monooxygenase FAD-binding</fullName>
    </submittedName>
</protein>
<dbReference type="GO" id="GO:0004497">
    <property type="term" value="F:monooxygenase activity"/>
    <property type="evidence" value="ECO:0007669"/>
    <property type="project" value="UniProtKB-KW"/>
</dbReference>
<evidence type="ECO:0000256" key="1">
    <source>
        <dbReference type="ARBA" id="ARBA00023002"/>
    </source>
</evidence>
<dbReference type="OrthoDB" id="9806565at2"/>
<dbReference type="HOGENOM" id="CLU_557717_0_0_3"/>
<dbReference type="AlphaFoldDB" id="B7KAF1"/>
<dbReference type="InterPro" id="IPR002938">
    <property type="entry name" value="FAD-bd"/>
</dbReference>
<reference evidence="5" key="1">
    <citation type="journal article" date="2011" name="MBio">
        <title>Novel metabolic attributes of the genus Cyanothece, comprising a group of unicellular nitrogen-fixing Cyanobacteria.</title>
        <authorList>
            <person name="Bandyopadhyay A."/>
            <person name="Elvitigala T."/>
            <person name="Welsh E."/>
            <person name="Stockel J."/>
            <person name="Liberton M."/>
            <person name="Min H."/>
            <person name="Sherman L.A."/>
            <person name="Pakrasi H.B."/>
        </authorList>
    </citation>
    <scope>NUCLEOTIDE SEQUENCE [LARGE SCALE GENOMIC DNA]</scope>
    <source>
        <strain evidence="5">PCC 7424</strain>
    </source>
</reference>
<keyword evidence="2 4" id="KW-0503">Monooxygenase</keyword>
<keyword evidence="5" id="KW-1185">Reference proteome</keyword>
<dbReference type="Gene3D" id="3.50.50.60">
    <property type="entry name" value="FAD/NAD(P)-binding domain"/>
    <property type="match status" value="1"/>
</dbReference>
<sequence>MSDANFLTEQDIYDVLVVGAGPVGLATAIGLRKRGIENILVIDQTRAFRPVGQVIDLLPNGLKALKSLDPQAYEAVKKAGIKIVNSNPPQDEKNSQNQSPRWVHKNLKGQTLNSFPLSYEEWFNKYGEGRISIPWYQLQTTLREQLPSDKVKANHRCINVVHEPELNCVRVDCTSNLEAEINPYAHWTEVKPDSNQNTQPSLTKSIRAKLVIGADGINSRVRQSLYNNSPYEGMAKPEYTGYAAVGCREVAELPEELFKEIEAHFLTDARILTLLNEENLSCVENPRMLLIQRQKNVLGYIIHLALPLELLKEESKSSLKKETLESLSKANFPHALTELVKLSPLEELYYRPYYIHRTSFSETLPFPKTAKLNQNNYDSEMSPPWSKGRVVLVGDAIHGMPPFLAQGANQGLEDALALTTVIANMGDKNHWDDTQINQAFTDYESLRRSLIGYIQQAVLNPILFYSPQDWQNYHQKVFNKG</sequence>
<evidence type="ECO:0000256" key="2">
    <source>
        <dbReference type="ARBA" id="ARBA00023033"/>
    </source>
</evidence>
<dbReference type="RefSeq" id="WP_015956508.1">
    <property type="nucleotide sequence ID" value="NC_011729.1"/>
</dbReference>
<evidence type="ECO:0000259" key="3">
    <source>
        <dbReference type="Pfam" id="PF01494"/>
    </source>
</evidence>
<dbReference type="SUPFAM" id="SSF51905">
    <property type="entry name" value="FAD/NAD(P)-binding domain"/>
    <property type="match status" value="1"/>
</dbReference>
<feature type="domain" description="FAD-binding" evidence="3">
    <location>
        <begin position="13"/>
        <end position="41"/>
    </location>
</feature>
<organism evidence="4 5">
    <name type="scientific">Gloeothece citriformis (strain PCC 7424)</name>
    <name type="common">Cyanothece sp. (strain PCC 7424)</name>
    <dbReference type="NCBI Taxonomy" id="65393"/>
    <lineage>
        <taxon>Bacteria</taxon>
        <taxon>Bacillati</taxon>
        <taxon>Cyanobacteriota</taxon>
        <taxon>Cyanophyceae</taxon>
        <taxon>Oscillatoriophycideae</taxon>
        <taxon>Chroococcales</taxon>
        <taxon>Aphanothecaceae</taxon>
        <taxon>Gloeothece</taxon>
        <taxon>Gloeothece citriformis</taxon>
    </lineage>
</organism>
<keyword evidence="1" id="KW-0560">Oxidoreductase</keyword>
<feature type="domain" description="FAD-binding" evidence="3">
    <location>
        <begin position="375"/>
        <end position="424"/>
    </location>
</feature>
<dbReference type="eggNOG" id="COG0654">
    <property type="taxonomic scope" value="Bacteria"/>
</dbReference>
<evidence type="ECO:0000313" key="5">
    <source>
        <dbReference type="Proteomes" id="UP000002384"/>
    </source>
</evidence>
<dbReference type="PANTHER" id="PTHR13789:SF309">
    <property type="entry name" value="PUTATIVE (AFU_ORTHOLOGUE AFUA_6G14510)-RELATED"/>
    <property type="match status" value="1"/>
</dbReference>
<dbReference type="STRING" id="65393.PCC7424_4562"/>
<dbReference type="InterPro" id="IPR036188">
    <property type="entry name" value="FAD/NAD-bd_sf"/>
</dbReference>
<gene>
    <name evidence="4" type="ordered locus">PCC7424_4562</name>
</gene>
<dbReference type="PANTHER" id="PTHR13789">
    <property type="entry name" value="MONOOXYGENASE"/>
    <property type="match status" value="1"/>
</dbReference>
<dbReference type="KEGG" id="cyc:PCC7424_4562"/>